<dbReference type="InterPro" id="IPR006615">
    <property type="entry name" value="Pept_C19_DUSP"/>
</dbReference>
<evidence type="ECO:0000256" key="1">
    <source>
        <dbReference type="ARBA" id="ARBA00000707"/>
    </source>
</evidence>
<comment type="similarity">
    <text evidence="2">Belongs to the peptidase C19 family.</text>
</comment>
<evidence type="ECO:0000256" key="2">
    <source>
        <dbReference type="ARBA" id="ARBA00009085"/>
    </source>
</evidence>
<accession>A0A078B4S7</accession>
<dbReference type="Gene3D" id="3.30.2230.10">
    <property type="entry name" value="DUSP-like"/>
    <property type="match status" value="1"/>
</dbReference>
<name>A0A078B4S7_STYLE</name>
<dbReference type="PROSITE" id="PS00973">
    <property type="entry name" value="USP_2"/>
    <property type="match status" value="1"/>
</dbReference>
<evidence type="ECO:0000259" key="8">
    <source>
        <dbReference type="PROSITE" id="PS50235"/>
    </source>
</evidence>
<dbReference type="CDD" id="cd02674">
    <property type="entry name" value="Peptidase_C19R"/>
    <property type="match status" value="1"/>
</dbReference>
<dbReference type="OMA" id="HWICERC"/>
<comment type="catalytic activity">
    <reaction evidence="1">
        <text>Thiol-dependent hydrolysis of ester, thioester, amide, peptide and isopeptide bonds formed by the C-terminal Gly of ubiquitin (a 76-residue protein attached to proteins as an intracellular targeting signal).</text>
        <dbReference type="EC" id="3.4.19.12"/>
    </reaction>
</comment>
<dbReference type="InterPro" id="IPR038765">
    <property type="entry name" value="Papain-like_cys_pep_sf"/>
</dbReference>
<dbReference type="Gene3D" id="3.90.70.10">
    <property type="entry name" value="Cysteine proteinases"/>
    <property type="match status" value="2"/>
</dbReference>
<keyword evidence="6 10" id="KW-0378">Hydrolase</keyword>
<evidence type="ECO:0000256" key="5">
    <source>
        <dbReference type="ARBA" id="ARBA00022786"/>
    </source>
</evidence>
<dbReference type="AlphaFoldDB" id="A0A078B4S7"/>
<dbReference type="PROSITE" id="PS00972">
    <property type="entry name" value="USP_1"/>
    <property type="match status" value="1"/>
</dbReference>
<dbReference type="InParanoid" id="A0A078B4S7"/>
<feature type="domain" description="USP" evidence="8">
    <location>
        <begin position="636"/>
        <end position="1267"/>
    </location>
</feature>
<proteinExistence type="inferred from homology"/>
<evidence type="ECO:0000256" key="7">
    <source>
        <dbReference type="ARBA" id="ARBA00022807"/>
    </source>
</evidence>
<dbReference type="Proteomes" id="UP000039865">
    <property type="component" value="Unassembled WGS sequence"/>
</dbReference>
<dbReference type="PANTHER" id="PTHR21646">
    <property type="entry name" value="UBIQUITIN CARBOXYL-TERMINAL HYDROLASE"/>
    <property type="match status" value="1"/>
</dbReference>
<keyword evidence="4" id="KW-0645">Protease</keyword>
<evidence type="ECO:0000256" key="6">
    <source>
        <dbReference type="ARBA" id="ARBA00022801"/>
    </source>
</evidence>
<dbReference type="InterPro" id="IPR018200">
    <property type="entry name" value="USP_CS"/>
</dbReference>
<dbReference type="GO" id="GO:0006777">
    <property type="term" value="P:Mo-molybdopterin cofactor biosynthetic process"/>
    <property type="evidence" value="ECO:0007669"/>
    <property type="project" value="InterPro"/>
</dbReference>
<dbReference type="GO" id="GO:0006508">
    <property type="term" value="P:proteolysis"/>
    <property type="evidence" value="ECO:0007669"/>
    <property type="project" value="UniProtKB-KW"/>
</dbReference>
<dbReference type="InterPro" id="IPR003448">
    <property type="entry name" value="Mopterin_biosynth_MoaE"/>
</dbReference>
<dbReference type="PROSITE" id="PS51283">
    <property type="entry name" value="DUSP"/>
    <property type="match status" value="1"/>
</dbReference>
<protein>
    <recommendedName>
        <fullName evidence="3">ubiquitinyl hydrolase 1</fullName>
        <ecNumber evidence="3">3.4.19.12</ecNumber>
    </recommendedName>
</protein>
<dbReference type="Pfam" id="PF00443">
    <property type="entry name" value="UCH"/>
    <property type="match status" value="1"/>
</dbReference>
<sequence length="1268" mass="148707">MQKLAEKAVDDYQLSGIAVYHRVGEASVNILAVSPHRREAIQAVAWAIDELKMKVPIWKKEYYEDGQFDENHQCNCEHEAKWKTNPEKIAMEKKTDILAFNKYAQEQLDQMIKDYQKHEPNADFESFIYMDDDKAKQIIKHVKDQYISGKLSQQVFQPLIKLYLSMKHKLGKNLKETIRRETLYNIAQALYFLYIFLYFTDDEDIKKFIRDVAGLMYKFDNDEEENQSDKKVEDYIKRLQETMRKEFPLIKVQRKVIFKSKQELQNEALTVKRLLTKMPSIPKKAGEKYHIIAIDWFNKWKSYTGFKFIKLSEDEGYTDDGNGKKFDDDNDKNDDDSDIKLEKLKIHQDKNQDDKGYPGPINSTEGFENLINDTIFLKEPQNDADCFHLKTSCKEDEDFVIISHEAWIYLEEIYGGQDLPRQSIKITTEDDEQSSDTKSNSTQFTQGVKEEFMIELYMKPIQIYILPKIQKHPCLKKPSTIYISRRATVHDLRVKMAEILKFSKKDNTTVDQLLNISRIWRLETGENVMQIEREYDAESRDALPIPLEGRILADQEIIEDINVAEQDVLLYEVQAFAYLKNNNYFAFIPKQMVQREKKSKNSIIKSMKAEDLDEKQLMLLPIDKCIEGGKSRGGLTGLQNLGNTCFMNSVIQCLSNTEPLVKYFIFGCYEAHINQRNGLGTRGRLAQAFSELLTEIYVGSSSYVAPWDVKNVISRRAIQFQGFAQHDSQEMLSFLLETLHEDLNDVSSKPYVEYKDFDGRPDEVVSQEYWDGFKKREKSLFVDLFYGQLKSRVQCTVCSKISISFDPFNMLSVPIPQTKEQRIVVKYFPYKIEEQHREFVINVSDHFSIGEIRQKIMEYQLPENQQKLLFITKVKNKNTIELLTNKEKALKQQLERYEELCAYQKPVIPENTDNYCLVELKISQNKKSWMLWSGGVQTISYSRLLVLDKRMTIRDIKLMIFKQFRYLIKTPDIPSLTKERRKHMNEQKILEEEFNWFFNEKDSQSTQYEALNPLYQIQINNNLPVESGMIYGSTQPDCDFCKKQHKGANCNLEVLKDTMTLRQILDTMKFDRDFELVVVWNSNPQANLKSLENLQFDQVNLAQSMNNNSLSKKGGISIYDCISWFSQEETLTGNDKYYCSKCKEHQVALKKMELYRAPEFLIIHLKRFSHQRATFFSSRKIQEYIDFPVEGLDLSNYVLQGKEDESIIYDLYAVSNHYGSLNGGHYTAYAKNPINKKWYEFDDSDVTRLDSSKIPTKASYVLFYRKRR</sequence>
<dbReference type="SUPFAM" id="SSF143791">
    <property type="entry name" value="DUSP-like"/>
    <property type="match status" value="1"/>
</dbReference>
<evidence type="ECO:0000259" key="9">
    <source>
        <dbReference type="PROSITE" id="PS51283"/>
    </source>
</evidence>
<dbReference type="EC" id="3.4.19.12" evidence="3"/>
<evidence type="ECO:0000313" key="10">
    <source>
        <dbReference type="EMBL" id="CDW88528.1"/>
    </source>
</evidence>
<dbReference type="Pfam" id="PF06337">
    <property type="entry name" value="DUSP"/>
    <property type="match status" value="1"/>
</dbReference>
<dbReference type="GO" id="GO:0004843">
    <property type="term" value="F:cysteine-type deubiquitinase activity"/>
    <property type="evidence" value="ECO:0007669"/>
    <property type="project" value="UniProtKB-EC"/>
</dbReference>
<dbReference type="OrthoDB" id="265776at2759"/>
<evidence type="ECO:0000256" key="4">
    <source>
        <dbReference type="ARBA" id="ARBA00022670"/>
    </source>
</evidence>
<evidence type="ECO:0000313" key="11">
    <source>
        <dbReference type="Proteomes" id="UP000039865"/>
    </source>
</evidence>
<dbReference type="Pfam" id="PF02391">
    <property type="entry name" value="MoaE"/>
    <property type="match status" value="1"/>
</dbReference>
<dbReference type="SMART" id="SM00695">
    <property type="entry name" value="DUSP"/>
    <property type="match status" value="1"/>
</dbReference>
<keyword evidence="5" id="KW-0833">Ubl conjugation pathway</keyword>
<gene>
    <name evidence="10" type="primary">Contig3850.g4120</name>
    <name evidence="10" type="ORF">STYLEM_17650</name>
</gene>
<dbReference type="InterPro" id="IPR035927">
    <property type="entry name" value="DUSP-like_sf"/>
</dbReference>
<organism evidence="10 11">
    <name type="scientific">Stylonychia lemnae</name>
    <name type="common">Ciliate</name>
    <dbReference type="NCBI Taxonomy" id="5949"/>
    <lineage>
        <taxon>Eukaryota</taxon>
        <taxon>Sar</taxon>
        <taxon>Alveolata</taxon>
        <taxon>Ciliophora</taxon>
        <taxon>Intramacronucleata</taxon>
        <taxon>Spirotrichea</taxon>
        <taxon>Stichotrichia</taxon>
        <taxon>Sporadotrichida</taxon>
        <taxon>Oxytrichidae</taxon>
        <taxon>Stylonychinae</taxon>
        <taxon>Stylonychia</taxon>
    </lineage>
</organism>
<keyword evidence="7" id="KW-0788">Thiol protease</keyword>
<dbReference type="InterPro" id="IPR050185">
    <property type="entry name" value="Ub_carboxyl-term_hydrolase"/>
</dbReference>
<dbReference type="SUPFAM" id="SSF54690">
    <property type="entry name" value="Molybdopterin synthase subunit MoaE"/>
    <property type="match status" value="1"/>
</dbReference>
<dbReference type="PANTHER" id="PTHR21646:SF24">
    <property type="entry name" value="UBIQUITIN CARBOXYL-TERMINAL HYDROLASE"/>
    <property type="match status" value="1"/>
</dbReference>
<feature type="domain" description="DUSP" evidence="9">
    <location>
        <begin position="262"/>
        <end position="424"/>
    </location>
</feature>
<evidence type="ECO:0000256" key="3">
    <source>
        <dbReference type="ARBA" id="ARBA00012759"/>
    </source>
</evidence>
<dbReference type="InterPro" id="IPR001394">
    <property type="entry name" value="Peptidase_C19_UCH"/>
</dbReference>
<dbReference type="GO" id="GO:0016579">
    <property type="term" value="P:protein deubiquitination"/>
    <property type="evidence" value="ECO:0007669"/>
    <property type="project" value="InterPro"/>
</dbReference>
<keyword evidence="11" id="KW-1185">Reference proteome</keyword>
<dbReference type="InterPro" id="IPR028889">
    <property type="entry name" value="USP"/>
</dbReference>
<dbReference type="PROSITE" id="PS50235">
    <property type="entry name" value="USP_3"/>
    <property type="match status" value="1"/>
</dbReference>
<dbReference type="SUPFAM" id="SSF54001">
    <property type="entry name" value="Cysteine proteinases"/>
    <property type="match status" value="1"/>
</dbReference>
<reference evidence="10 11" key="1">
    <citation type="submission" date="2014-06" db="EMBL/GenBank/DDBJ databases">
        <authorList>
            <person name="Swart Estienne"/>
        </authorList>
    </citation>
    <scope>NUCLEOTIDE SEQUENCE [LARGE SCALE GENOMIC DNA]</scope>
    <source>
        <strain evidence="10 11">130c</strain>
    </source>
</reference>
<dbReference type="InterPro" id="IPR036563">
    <property type="entry name" value="MoaE_sf"/>
</dbReference>
<dbReference type="EMBL" id="CCKQ01016665">
    <property type="protein sequence ID" value="CDW88528.1"/>
    <property type="molecule type" value="Genomic_DNA"/>
</dbReference>
<dbReference type="Gene3D" id="3.90.1170.40">
    <property type="entry name" value="Molybdopterin biosynthesis MoaE subunit"/>
    <property type="match status" value="1"/>
</dbReference>